<dbReference type="PRINTS" id="PR00111">
    <property type="entry name" value="ABHYDROLASE"/>
</dbReference>
<name>A0A8H7BU42_9FUNG</name>
<dbReference type="SUPFAM" id="SSF53474">
    <property type="entry name" value="alpha/beta-Hydrolases"/>
    <property type="match status" value="1"/>
</dbReference>
<dbReference type="OrthoDB" id="10249433at2759"/>
<dbReference type="Proteomes" id="UP000605846">
    <property type="component" value="Unassembled WGS sequence"/>
</dbReference>
<comment type="caution">
    <text evidence="2">The sequence shown here is derived from an EMBL/GenBank/DDBJ whole genome shotgun (WGS) entry which is preliminary data.</text>
</comment>
<reference evidence="2" key="1">
    <citation type="submission" date="2020-01" db="EMBL/GenBank/DDBJ databases">
        <title>Genome Sequencing of Three Apophysomyces-Like Fungal Strains Confirms a Novel Fungal Genus in the Mucoromycota with divergent Burkholderia-like Endosymbiotic Bacteria.</title>
        <authorList>
            <person name="Stajich J.E."/>
            <person name="Macias A.M."/>
            <person name="Carter-House D."/>
            <person name="Lovett B."/>
            <person name="Kasson L.R."/>
            <person name="Berry K."/>
            <person name="Grigoriev I."/>
            <person name="Chang Y."/>
            <person name="Spatafora J."/>
            <person name="Kasson M.T."/>
        </authorList>
    </citation>
    <scope>NUCLEOTIDE SEQUENCE</scope>
    <source>
        <strain evidence="2">NRRL A-21654</strain>
    </source>
</reference>
<dbReference type="InterPro" id="IPR000073">
    <property type="entry name" value="AB_hydrolase_1"/>
</dbReference>
<dbReference type="AlphaFoldDB" id="A0A8H7BU42"/>
<feature type="domain" description="Serine aminopeptidase S33" evidence="1">
    <location>
        <begin position="31"/>
        <end position="271"/>
    </location>
</feature>
<dbReference type="Gene3D" id="3.40.50.1820">
    <property type="entry name" value="alpha/beta hydrolase"/>
    <property type="match status" value="1"/>
</dbReference>
<dbReference type="InterPro" id="IPR051044">
    <property type="entry name" value="MAG_DAG_Lipase"/>
</dbReference>
<proteinExistence type="predicted"/>
<protein>
    <recommendedName>
        <fullName evidence="1">Serine aminopeptidase S33 domain-containing protein</fullName>
    </recommendedName>
</protein>
<evidence type="ECO:0000259" key="1">
    <source>
        <dbReference type="Pfam" id="PF12146"/>
    </source>
</evidence>
<sequence length="291" mass="32550">METASVTVEDKWIKTPDNHEIFTKTWKPAGKPVAHVVLIHGFGEHIARYDHVGTLFAQNGIQVYGYDQRGWGQTGRKSKQYGNNQGYDTALNDINNAVHAVHEPGVPLFLIGHSMGGALTLNYLARKDRYDGVKLVRGAISSAPLVTLTLPISPFRYYPLLIASRILPSWVIQAGLDPKAISHDEEEINKYVNDPLVHDYATLATIRGFLDAGQSLLTIGKNIETPILLSHGDADPINSYDSTAKVYEIARSTDKTLKAWKDLYHELHNEAREQREEVLNNYLGWIQARIP</sequence>
<gene>
    <name evidence="2" type="ORF">EC973_001328</name>
</gene>
<dbReference type="EMBL" id="JABAYA010000013">
    <property type="protein sequence ID" value="KAF7730810.1"/>
    <property type="molecule type" value="Genomic_DNA"/>
</dbReference>
<organism evidence="2 3">
    <name type="scientific">Apophysomyces ossiformis</name>
    <dbReference type="NCBI Taxonomy" id="679940"/>
    <lineage>
        <taxon>Eukaryota</taxon>
        <taxon>Fungi</taxon>
        <taxon>Fungi incertae sedis</taxon>
        <taxon>Mucoromycota</taxon>
        <taxon>Mucoromycotina</taxon>
        <taxon>Mucoromycetes</taxon>
        <taxon>Mucorales</taxon>
        <taxon>Mucorineae</taxon>
        <taxon>Mucoraceae</taxon>
        <taxon>Apophysomyces</taxon>
    </lineage>
</organism>
<dbReference type="Pfam" id="PF12146">
    <property type="entry name" value="Hydrolase_4"/>
    <property type="match status" value="1"/>
</dbReference>
<evidence type="ECO:0000313" key="3">
    <source>
        <dbReference type="Proteomes" id="UP000605846"/>
    </source>
</evidence>
<evidence type="ECO:0000313" key="2">
    <source>
        <dbReference type="EMBL" id="KAF7730810.1"/>
    </source>
</evidence>
<dbReference type="InterPro" id="IPR022742">
    <property type="entry name" value="Hydrolase_4"/>
</dbReference>
<keyword evidence="3" id="KW-1185">Reference proteome</keyword>
<dbReference type="InterPro" id="IPR029058">
    <property type="entry name" value="AB_hydrolase_fold"/>
</dbReference>
<accession>A0A8H7BU42</accession>
<dbReference type="PANTHER" id="PTHR11614">
    <property type="entry name" value="PHOSPHOLIPASE-RELATED"/>
    <property type="match status" value="1"/>
</dbReference>